<dbReference type="Pfam" id="PF18738">
    <property type="entry name" value="HEPN_DZIP3"/>
    <property type="match status" value="1"/>
</dbReference>
<evidence type="ECO:0000313" key="5">
    <source>
        <dbReference type="Proteomes" id="UP000683360"/>
    </source>
</evidence>
<accession>A0A8S3TXI6</accession>
<evidence type="ECO:0000256" key="1">
    <source>
        <dbReference type="SAM" id="Coils"/>
    </source>
</evidence>
<dbReference type="EMBL" id="CAJPWZ010002259">
    <property type="protein sequence ID" value="CAG2234572.1"/>
    <property type="molecule type" value="Genomic_DNA"/>
</dbReference>
<name>A0A8S3TXI6_MYTED</name>
<feature type="coiled-coil region" evidence="1">
    <location>
        <begin position="193"/>
        <end position="220"/>
    </location>
</feature>
<reference evidence="4" key="1">
    <citation type="submission" date="2021-03" db="EMBL/GenBank/DDBJ databases">
        <authorList>
            <person name="Bekaert M."/>
        </authorList>
    </citation>
    <scope>NUCLEOTIDE SEQUENCE</scope>
</reference>
<dbReference type="InterPro" id="IPR041249">
    <property type="entry name" value="HEPN_DZIP3"/>
</dbReference>
<keyword evidence="1" id="KW-0175">Coiled coil</keyword>
<dbReference type="InterPro" id="IPR027417">
    <property type="entry name" value="P-loop_NTPase"/>
</dbReference>
<keyword evidence="5" id="KW-1185">Reference proteome</keyword>
<comment type="caution">
    <text evidence="4">The sequence shown here is derived from an EMBL/GenBank/DDBJ whole genome shotgun (WGS) entry which is preliminary data.</text>
</comment>
<dbReference type="OrthoDB" id="6122878at2759"/>
<dbReference type="SUPFAM" id="SSF52540">
    <property type="entry name" value="P-loop containing nucleoside triphosphate hydrolases"/>
    <property type="match status" value="1"/>
</dbReference>
<evidence type="ECO:0000259" key="2">
    <source>
        <dbReference type="Pfam" id="PF18738"/>
    </source>
</evidence>
<evidence type="ECO:0000259" key="3">
    <source>
        <dbReference type="Pfam" id="PF20720"/>
    </source>
</evidence>
<feature type="domain" description="Novel STAND NTPase 3" evidence="3">
    <location>
        <begin position="235"/>
        <end position="308"/>
    </location>
</feature>
<organism evidence="4 5">
    <name type="scientific">Mytilus edulis</name>
    <name type="common">Blue mussel</name>
    <dbReference type="NCBI Taxonomy" id="6550"/>
    <lineage>
        <taxon>Eukaryota</taxon>
        <taxon>Metazoa</taxon>
        <taxon>Spiralia</taxon>
        <taxon>Lophotrochozoa</taxon>
        <taxon>Mollusca</taxon>
        <taxon>Bivalvia</taxon>
        <taxon>Autobranchia</taxon>
        <taxon>Pteriomorphia</taxon>
        <taxon>Mytilida</taxon>
        <taxon>Mytiloidea</taxon>
        <taxon>Mytilidae</taxon>
        <taxon>Mytilinae</taxon>
        <taxon>Mytilus</taxon>
    </lineage>
</organism>
<dbReference type="Proteomes" id="UP000683360">
    <property type="component" value="Unassembled WGS sequence"/>
</dbReference>
<proteinExistence type="predicted"/>
<sequence>MMTSQLTEEERNFARFFLVNFKVSPDIARRFFDGIFPPTHLAQFINSSMRAIINLNKSKRINAAQLEILRRIPGTVWPSYLPPMPAVIKATSSKDFDLTMMICLLRNLGGLLTPSNGWDQLPHPSDTSPGAALATLKWYRNQLAHTTLTSMDNNEFTDKWTQVEKALTSLNNGQKPHEVTDILNYDLAGEQAKTLANAELKQLTKEFLDSEKEREQIENANATFVETWLKDDESFYETEATKLVYGKVQDCNCIVVTSNSGFGKTATIRHIALKYKLEGYEIVPVGVPEDIIKYKTNKKQVFIMDDVLVECDEKIDKIMQTCGLHRYMSKEELEDSAVSAIGSYFVKDSNIFRFIHDSLEETVGYHFFIFDPRVMFSDCNISFIRDRVRVHSNENTNESVDKNIAIIQEDELNDDHLTPLYSRMWTELCNGRFSSLLLSHLVKNRKFVHILEPILIIIRVFLHKKYFWKIVSSERRETSNQSVLENIFKIISNHELEDNRDAISRVIDDDSSFKYTSALD</sequence>
<dbReference type="AlphaFoldDB" id="A0A8S3TXI6"/>
<dbReference type="InterPro" id="IPR049050">
    <property type="entry name" value="nSTAND3"/>
</dbReference>
<feature type="domain" description="DZIP3-like HEPN" evidence="2">
    <location>
        <begin position="70"/>
        <end position="188"/>
    </location>
</feature>
<dbReference type="Pfam" id="PF20720">
    <property type="entry name" value="nSTAND3"/>
    <property type="match status" value="1"/>
</dbReference>
<evidence type="ECO:0008006" key="6">
    <source>
        <dbReference type="Google" id="ProtNLM"/>
    </source>
</evidence>
<protein>
    <recommendedName>
        <fullName evidence="6">DZIP3-like HEPN domain-containing protein</fullName>
    </recommendedName>
</protein>
<gene>
    <name evidence="4" type="ORF">MEDL_47206</name>
</gene>
<evidence type="ECO:0000313" key="4">
    <source>
        <dbReference type="EMBL" id="CAG2234572.1"/>
    </source>
</evidence>